<dbReference type="SUPFAM" id="SSF55729">
    <property type="entry name" value="Acyl-CoA N-acyltransferases (Nat)"/>
    <property type="match status" value="1"/>
</dbReference>
<accession>A0ABT8M711</accession>
<comment type="caution">
    <text evidence="1">The sequence shown here is derived from an EMBL/GenBank/DDBJ whole genome shotgun (WGS) entry which is preliminary data.</text>
</comment>
<dbReference type="Proteomes" id="UP001168338">
    <property type="component" value="Unassembled WGS sequence"/>
</dbReference>
<evidence type="ECO:0000313" key="1">
    <source>
        <dbReference type="EMBL" id="MDN7023722.1"/>
    </source>
</evidence>
<dbReference type="RefSeq" id="WP_301662771.1">
    <property type="nucleotide sequence ID" value="NZ_VCYH01000001.1"/>
</dbReference>
<reference evidence="1" key="1">
    <citation type="submission" date="2019-05" db="EMBL/GenBank/DDBJ databases">
        <title>Methanoculleus sp. FWC-SCC1, a methanogenic archaeon isolated from deep marine cold seep.</title>
        <authorList>
            <person name="Chen Y.-W."/>
            <person name="Chen S.-C."/>
            <person name="Teng N.-H."/>
            <person name="Lai M.-C."/>
        </authorList>
    </citation>
    <scope>NUCLEOTIDE SEQUENCE</scope>
    <source>
        <strain evidence="1">FWC-SCC1</strain>
    </source>
</reference>
<evidence type="ECO:0000313" key="2">
    <source>
        <dbReference type="Proteomes" id="UP001168338"/>
    </source>
</evidence>
<organism evidence="1 2">
    <name type="scientific">Methanoculleus frigidifontis</name>
    <dbReference type="NCBI Taxonomy" id="2584085"/>
    <lineage>
        <taxon>Archaea</taxon>
        <taxon>Methanobacteriati</taxon>
        <taxon>Methanobacteriota</taxon>
        <taxon>Stenosarchaea group</taxon>
        <taxon>Methanomicrobia</taxon>
        <taxon>Methanomicrobiales</taxon>
        <taxon>Methanomicrobiaceae</taxon>
        <taxon>Methanoculleus</taxon>
    </lineage>
</organism>
<protein>
    <submittedName>
        <fullName evidence="1">GNAT family N-acetyltransferase</fullName>
    </submittedName>
</protein>
<proteinExistence type="predicted"/>
<gene>
    <name evidence="1" type="ORF">FGU65_02225</name>
</gene>
<name>A0ABT8M711_9EURY</name>
<dbReference type="EMBL" id="VCYH01000001">
    <property type="protein sequence ID" value="MDN7023722.1"/>
    <property type="molecule type" value="Genomic_DNA"/>
</dbReference>
<dbReference type="InterPro" id="IPR016181">
    <property type="entry name" value="Acyl_CoA_acyltransferase"/>
</dbReference>
<keyword evidence="2" id="KW-1185">Reference proteome</keyword>
<dbReference type="Gene3D" id="3.40.630.30">
    <property type="match status" value="1"/>
</dbReference>
<sequence>MEYSLQELSEENAAVWESFNNRSPEGTFFHSLKWKSVLEDALNLDLKYWILYKGREAVGILPSKTRRLPFLKGLDPIPYSECNSILLDTDFNPHDLNAILSLFAQKYRYLFLNVNEASLVDHIGYDHYPADDTGNMILNLRQRPPDSIWESFPAKKGQRKFIRRFDEKSFTIREICREEAIQQFYRYYVENLTRMQGDILPLSFFQRLLETFSPADMRITSLAKGDLYAGGLLTFLHPAGRTAYFQYLSLNRNLPGTFHPTYPLFWEGLVWAWNNGYDTIFLGRQKLDPTNTRFRIKADFGADHVPIYSRVVLLSKMAALPYRMKNALAGGDGIPV</sequence>